<evidence type="ECO:0000313" key="1">
    <source>
        <dbReference type="EMBL" id="KAF2863851.1"/>
    </source>
</evidence>
<accession>A0A6A7C8K4</accession>
<gene>
    <name evidence="1" type="ORF">K470DRAFT_261839</name>
</gene>
<dbReference type="Proteomes" id="UP000799421">
    <property type="component" value="Unassembled WGS sequence"/>
</dbReference>
<reference evidence="1" key="1">
    <citation type="journal article" date="2020" name="Stud. Mycol.">
        <title>101 Dothideomycetes genomes: a test case for predicting lifestyles and emergence of pathogens.</title>
        <authorList>
            <person name="Haridas S."/>
            <person name="Albert R."/>
            <person name="Binder M."/>
            <person name="Bloem J."/>
            <person name="Labutti K."/>
            <person name="Salamov A."/>
            <person name="Andreopoulos B."/>
            <person name="Baker S."/>
            <person name="Barry K."/>
            <person name="Bills G."/>
            <person name="Bluhm B."/>
            <person name="Cannon C."/>
            <person name="Castanera R."/>
            <person name="Culley D."/>
            <person name="Daum C."/>
            <person name="Ezra D."/>
            <person name="Gonzalez J."/>
            <person name="Henrissat B."/>
            <person name="Kuo A."/>
            <person name="Liang C."/>
            <person name="Lipzen A."/>
            <person name="Lutzoni F."/>
            <person name="Magnuson J."/>
            <person name="Mondo S."/>
            <person name="Nolan M."/>
            <person name="Ohm R."/>
            <person name="Pangilinan J."/>
            <person name="Park H.-J."/>
            <person name="Ramirez L."/>
            <person name="Alfaro M."/>
            <person name="Sun H."/>
            <person name="Tritt A."/>
            <person name="Yoshinaga Y."/>
            <person name="Zwiers L.-H."/>
            <person name="Turgeon B."/>
            <person name="Goodwin S."/>
            <person name="Spatafora J."/>
            <person name="Crous P."/>
            <person name="Grigoriev I."/>
        </authorList>
    </citation>
    <scope>NUCLEOTIDE SEQUENCE</scope>
    <source>
        <strain evidence="1">CBS 480.64</strain>
    </source>
</reference>
<evidence type="ECO:0000313" key="2">
    <source>
        <dbReference type="Proteomes" id="UP000799421"/>
    </source>
</evidence>
<dbReference type="AlphaFoldDB" id="A0A6A7C8K4"/>
<organism evidence="1 2">
    <name type="scientific">Piedraia hortae CBS 480.64</name>
    <dbReference type="NCBI Taxonomy" id="1314780"/>
    <lineage>
        <taxon>Eukaryota</taxon>
        <taxon>Fungi</taxon>
        <taxon>Dikarya</taxon>
        <taxon>Ascomycota</taxon>
        <taxon>Pezizomycotina</taxon>
        <taxon>Dothideomycetes</taxon>
        <taxon>Dothideomycetidae</taxon>
        <taxon>Capnodiales</taxon>
        <taxon>Piedraiaceae</taxon>
        <taxon>Piedraia</taxon>
    </lineage>
</organism>
<protein>
    <submittedName>
        <fullName evidence="1">Uncharacterized protein</fullName>
    </submittedName>
</protein>
<dbReference type="EMBL" id="MU005959">
    <property type="protein sequence ID" value="KAF2863851.1"/>
    <property type="molecule type" value="Genomic_DNA"/>
</dbReference>
<keyword evidence="2" id="KW-1185">Reference proteome</keyword>
<sequence>MFPPMRICKGCWSHLVIAQATQNICNGMQSAKEIDILDFAIARTKVLHLRSCKQPPLDGTLQGIGIAHDVRETTLEPKFSNSTLQLELWVRDTFTEKLWALQSLHRKLKTHAQVLRQVAGQGNAKEDKGGRRKKKPMVENIFPTTDPSLLKIGTVKATLPESVTFYKVECHASA</sequence>
<name>A0A6A7C8K4_9PEZI</name>
<proteinExistence type="predicted"/>